<name>A0A173WB75_9FIRM</name>
<evidence type="ECO:0008006" key="3">
    <source>
        <dbReference type="Google" id="ProtNLM"/>
    </source>
</evidence>
<sequence>MQEIMTVDSMKDYMRAAGQYAARIASLTQEIQELVGDVLPHYSGWHVSGARGRLGASAVESAVTLAEKQRSKAARLMQEVLRMRRELAFLDTLECWDWCNVVRLHYFYGLRWPEIARRVHRCESTCRRYEIEQLEMLCDAWNAAVRKQSGLARAAVVQ</sequence>
<accession>A0A173WB75</accession>
<protein>
    <recommendedName>
        <fullName evidence="3">Phage transcriptional regulator, RinA family</fullName>
    </recommendedName>
</protein>
<organism evidence="1 2">
    <name type="scientific">Mitsuokella jalaludinii</name>
    <dbReference type="NCBI Taxonomy" id="187979"/>
    <lineage>
        <taxon>Bacteria</taxon>
        <taxon>Bacillati</taxon>
        <taxon>Bacillota</taxon>
        <taxon>Negativicutes</taxon>
        <taxon>Selenomonadales</taxon>
        <taxon>Selenomonadaceae</taxon>
        <taxon>Mitsuokella</taxon>
    </lineage>
</organism>
<reference evidence="1 2" key="1">
    <citation type="submission" date="2015-09" db="EMBL/GenBank/DDBJ databases">
        <authorList>
            <consortium name="Pathogen Informatics"/>
        </authorList>
    </citation>
    <scope>NUCLEOTIDE SEQUENCE [LARGE SCALE GENOMIC DNA]</scope>
    <source>
        <strain evidence="1 2">2789STDY5608828</strain>
    </source>
</reference>
<keyword evidence="2" id="KW-1185">Reference proteome</keyword>
<proteinExistence type="predicted"/>
<evidence type="ECO:0000313" key="1">
    <source>
        <dbReference type="EMBL" id="CUN35398.1"/>
    </source>
</evidence>
<dbReference type="Proteomes" id="UP000095546">
    <property type="component" value="Unassembled WGS sequence"/>
</dbReference>
<dbReference type="EMBL" id="CYYU01000001">
    <property type="protein sequence ID" value="CUN35398.1"/>
    <property type="molecule type" value="Genomic_DNA"/>
</dbReference>
<evidence type="ECO:0000313" key="2">
    <source>
        <dbReference type="Proteomes" id="UP000095546"/>
    </source>
</evidence>
<dbReference type="RefSeq" id="WP_055159937.1">
    <property type="nucleotide sequence ID" value="NZ_CABIWZ010000001.1"/>
</dbReference>
<dbReference type="AlphaFoldDB" id="A0A173WB75"/>
<gene>
    <name evidence="1" type="ORF">ERS852385_00100</name>
</gene>